<organism evidence="2">
    <name type="scientific">Tanacetum cinerariifolium</name>
    <name type="common">Dalmatian daisy</name>
    <name type="synonym">Chrysanthemum cinerariifolium</name>
    <dbReference type="NCBI Taxonomy" id="118510"/>
    <lineage>
        <taxon>Eukaryota</taxon>
        <taxon>Viridiplantae</taxon>
        <taxon>Streptophyta</taxon>
        <taxon>Embryophyta</taxon>
        <taxon>Tracheophyta</taxon>
        <taxon>Spermatophyta</taxon>
        <taxon>Magnoliopsida</taxon>
        <taxon>eudicotyledons</taxon>
        <taxon>Gunneridae</taxon>
        <taxon>Pentapetalae</taxon>
        <taxon>asterids</taxon>
        <taxon>campanulids</taxon>
        <taxon>Asterales</taxon>
        <taxon>Asteraceae</taxon>
        <taxon>Asteroideae</taxon>
        <taxon>Anthemideae</taxon>
        <taxon>Anthemidinae</taxon>
        <taxon>Tanacetum</taxon>
    </lineage>
</organism>
<dbReference type="PANTHER" id="PTHR46148:SF57">
    <property type="entry name" value="OS12G0499874 PROTEIN"/>
    <property type="match status" value="1"/>
</dbReference>
<protein>
    <submittedName>
        <fullName evidence="2">Reverse transcriptase domain-containing protein</fullName>
    </submittedName>
</protein>
<gene>
    <name evidence="2" type="ORF">Tci_008512</name>
</gene>
<evidence type="ECO:0000313" key="2">
    <source>
        <dbReference type="EMBL" id="GEU36534.1"/>
    </source>
</evidence>
<dbReference type="InterPro" id="IPR056924">
    <property type="entry name" value="SH3_Tf2-1"/>
</dbReference>
<proteinExistence type="predicted"/>
<comment type="caution">
    <text evidence="2">The sequence shown here is derived from an EMBL/GenBank/DDBJ whole genome shotgun (WGS) entry which is preliminary data.</text>
</comment>
<dbReference type="PANTHER" id="PTHR46148">
    <property type="entry name" value="CHROMO DOMAIN-CONTAINING PROTEIN"/>
    <property type="match status" value="1"/>
</dbReference>
<keyword evidence="2" id="KW-0695">RNA-directed DNA polymerase</keyword>
<dbReference type="EMBL" id="BKCJ010000820">
    <property type="protein sequence ID" value="GEU36534.1"/>
    <property type="molecule type" value="Genomic_DNA"/>
</dbReference>
<name>A0A6L2JLM4_TANCI</name>
<sequence>MLFGKREKLSLRYVGLFKILARVGPVVYTLELPEELKGIYSTFHVSNLKKCLAKGDIVVPIVEIQLDDKLHEIKEPVEIIDREWILKKMMSLVEIDCLRVFDDDDQFELYNELTLIEDYDDNHVYNEDTYGATYIDPDCYYDEVDAIKKVQVQYKIYCNSQKTLKLRFKALEMCDKARRRFQFYPYDKEIRYLVEQISGDIEELEKKKKKNDVM</sequence>
<accession>A0A6L2JLM4</accession>
<dbReference type="AlphaFoldDB" id="A0A6L2JLM4"/>
<keyword evidence="2" id="KW-0548">Nucleotidyltransferase</keyword>
<dbReference type="Pfam" id="PF24626">
    <property type="entry name" value="SH3_Tf2-1"/>
    <property type="match status" value="1"/>
</dbReference>
<reference evidence="2" key="1">
    <citation type="journal article" date="2019" name="Sci. Rep.">
        <title>Draft genome of Tanacetum cinerariifolium, the natural source of mosquito coil.</title>
        <authorList>
            <person name="Yamashiro T."/>
            <person name="Shiraishi A."/>
            <person name="Satake H."/>
            <person name="Nakayama K."/>
        </authorList>
    </citation>
    <scope>NUCLEOTIDE SEQUENCE</scope>
</reference>
<dbReference type="GO" id="GO:0003964">
    <property type="term" value="F:RNA-directed DNA polymerase activity"/>
    <property type="evidence" value="ECO:0007669"/>
    <property type="project" value="UniProtKB-KW"/>
</dbReference>
<keyword evidence="2" id="KW-0808">Transferase</keyword>
<feature type="domain" description="Tf2-1-like SH3-like" evidence="1">
    <location>
        <begin position="3"/>
        <end position="51"/>
    </location>
</feature>
<evidence type="ECO:0000259" key="1">
    <source>
        <dbReference type="Pfam" id="PF24626"/>
    </source>
</evidence>